<dbReference type="GO" id="GO:0016791">
    <property type="term" value="F:phosphatase activity"/>
    <property type="evidence" value="ECO:0007669"/>
    <property type="project" value="UniProtKB-ARBA"/>
</dbReference>
<dbReference type="SFLD" id="SFLDG01140">
    <property type="entry name" value="C2.B:_Phosphomannomutase_and_P"/>
    <property type="match status" value="1"/>
</dbReference>
<evidence type="ECO:0000313" key="1">
    <source>
        <dbReference type="EMBL" id="HJE15938.1"/>
    </source>
</evidence>
<dbReference type="EMBL" id="DYXY01000202">
    <property type="protein sequence ID" value="HJE15938.1"/>
    <property type="molecule type" value="Genomic_DNA"/>
</dbReference>
<comment type="caution">
    <text evidence="1">The sequence shown here is derived from an EMBL/GenBank/DDBJ whole genome shotgun (WGS) entry which is preliminary data.</text>
</comment>
<dbReference type="SUPFAM" id="SSF56784">
    <property type="entry name" value="HAD-like"/>
    <property type="match status" value="1"/>
</dbReference>
<organism evidence="1 2">
    <name type="scientific">Lapidilactobacillus dextrinicus</name>
    <dbReference type="NCBI Taxonomy" id="51664"/>
    <lineage>
        <taxon>Bacteria</taxon>
        <taxon>Bacillati</taxon>
        <taxon>Bacillota</taxon>
        <taxon>Bacilli</taxon>
        <taxon>Lactobacillales</taxon>
        <taxon>Lactobacillaceae</taxon>
        <taxon>Lapidilactobacillus</taxon>
    </lineage>
</organism>
<proteinExistence type="predicted"/>
<evidence type="ECO:0000313" key="2">
    <source>
        <dbReference type="Proteomes" id="UP000774947"/>
    </source>
</evidence>
<dbReference type="PANTHER" id="PTHR10000:SF8">
    <property type="entry name" value="HAD SUPERFAMILY HYDROLASE-LIKE, TYPE 3"/>
    <property type="match status" value="1"/>
</dbReference>
<sequence>MKDVKLVASDMDHTLLTEKNELPPTLFKDIDKLQSLGVEFAIASGRPVYTLEDIFGDLKSEMTFVSDNGGVIVYHGDVIHMSPLPTADYQKMTRFTLEQTTGVPVICGLDAAYVPASAQVHDAALRTFYSKINFVDDIYAVDVDADKYTIYFPEGDSEGANKNTFFPEFGADYSVVISGPEWIDVMNKGIHKGTALAILGDKLKIKPSEMMAFGDMYNDIEMLKYVDHSYLVANAAADMDQYANYRTDSNDDYGVTNVLEKLIAAKEA</sequence>
<dbReference type="SFLD" id="SFLDS00003">
    <property type="entry name" value="Haloacid_Dehalogenase"/>
    <property type="match status" value="1"/>
</dbReference>
<dbReference type="AlphaFoldDB" id="A0A921B4K5"/>
<keyword evidence="1" id="KW-0378">Hydrolase</keyword>
<dbReference type="PANTHER" id="PTHR10000">
    <property type="entry name" value="PHOSPHOSERINE PHOSPHATASE"/>
    <property type="match status" value="1"/>
</dbReference>
<dbReference type="Pfam" id="PF08282">
    <property type="entry name" value="Hydrolase_3"/>
    <property type="match status" value="1"/>
</dbReference>
<dbReference type="InterPro" id="IPR006379">
    <property type="entry name" value="HAD-SF_hydro_IIB"/>
</dbReference>
<dbReference type="InterPro" id="IPR036412">
    <property type="entry name" value="HAD-like_sf"/>
</dbReference>
<dbReference type="Gene3D" id="3.30.1240.10">
    <property type="match status" value="1"/>
</dbReference>
<gene>
    <name evidence="1" type="ORF">K8W17_07660</name>
</gene>
<dbReference type="NCBIfam" id="TIGR01484">
    <property type="entry name" value="HAD-SF-IIB"/>
    <property type="match status" value="1"/>
</dbReference>
<reference evidence="1" key="2">
    <citation type="submission" date="2021-09" db="EMBL/GenBank/DDBJ databases">
        <authorList>
            <person name="Gilroy R."/>
        </authorList>
    </citation>
    <scope>NUCLEOTIDE SEQUENCE</scope>
    <source>
        <strain evidence="1">CHK173-2119</strain>
    </source>
</reference>
<accession>A0A921B4K5</accession>
<dbReference type="CDD" id="cd07518">
    <property type="entry name" value="HAD_YbiV-Like"/>
    <property type="match status" value="1"/>
</dbReference>
<dbReference type="Proteomes" id="UP000774947">
    <property type="component" value="Unassembled WGS sequence"/>
</dbReference>
<protein>
    <submittedName>
        <fullName evidence="1">Cof-type HAD-IIB family hydrolase</fullName>
    </submittedName>
</protein>
<name>A0A921B4K5_9LACO</name>
<reference evidence="1" key="1">
    <citation type="journal article" date="2021" name="PeerJ">
        <title>Extensive microbial diversity within the chicken gut microbiome revealed by metagenomics and culture.</title>
        <authorList>
            <person name="Gilroy R."/>
            <person name="Ravi A."/>
            <person name="Getino M."/>
            <person name="Pursley I."/>
            <person name="Horton D.L."/>
            <person name="Alikhan N.F."/>
            <person name="Baker D."/>
            <person name="Gharbi K."/>
            <person name="Hall N."/>
            <person name="Watson M."/>
            <person name="Adriaenssens E.M."/>
            <person name="Foster-Nyarko E."/>
            <person name="Jarju S."/>
            <person name="Secka A."/>
            <person name="Antonio M."/>
            <person name="Oren A."/>
            <person name="Chaudhuri R.R."/>
            <person name="La Ragione R."/>
            <person name="Hildebrand F."/>
            <person name="Pallen M.J."/>
        </authorList>
    </citation>
    <scope>NUCLEOTIDE SEQUENCE</scope>
    <source>
        <strain evidence="1">CHK173-2119</strain>
    </source>
</reference>
<dbReference type="Gene3D" id="3.40.50.1000">
    <property type="entry name" value="HAD superfamily/HAD-like"/>
    <property type="match status" value="1"/>
</dbReference>
<dbReference type="NCBIfam" id="TIGR00099">
    <property type="entry name" value="Cof-subfamily"/>
    <property type="match status" value="1"/>
</dbReference>
<dbReference type="InterPro" id="IPR023214">
    <property type="entry name" value="HAD_sf"/>
</dbReference>
<dbReference type="InterPro" id="IPR000150">
    <property type="entry name" value="Cof"/>
</dbReference>
<dbReference type="GO" id="GO:0000287">
    <property type="term" value="F:magnesium ion binding"/>
    <property type="evidence" value="ECO:0007669"/>
    <property type="project" value="TreeGrafter"/>
</dbReference>
<dbReference type="GO" id="GO:0005829">
    <property type="term" value="C:cytosol"/>
    <property type="evidence" value="ECO:0007669"/>
    <property type="project" value="TreeGrafter"/>
</dbReference>